<dbReference type="AlphaFoldDB" id="A0A1R3VG75"/>
<reference evidence="2" key="1">
    <citation type="submission" date="2017-01" db="EMBL/GenBank/DDBJ databases">
        <authorList>
            <person name="Brunel B."/>
        </authorList>
    </citation>
    <scope>NUCLEOTIDE SEQUENCE [LARGE SCALE GENOMIC DNA]</scope>
</reference>
<name>A0A1R3VG75_9HYPH</name>
<proteinExistence type="predicted"/>
<evidence type="ECO:0000313" key="2">
    <source>
        <dbReference type="Proteomes" id="UP000188388"/>
    </source>
</evidence>
<gene>
    <name evidence="1" type="ORF">BQ8794_60147</name>
</gene>
<evidence type="ECO:0000313" key="1">
    <source>
        <dbReference type="EMBL" id="SIT58838.1"/>
    </source>
</evidence>
<sequence>MTQEHDRQLIALGAHFDLALAASRQQIDAMPEIMGFEDELAGIEAASAPVEAIAAIIQAIYAHTPAGIAVKTKAFDWLYGRPGYALAA</sequence>
<dbReference type="EMBL" id="FTPD01000056">
    <property type="protein sequence ID" value="SIT58838.1"/>
    <property type="molecule type" value="Genomic_DNA"/>
</dbReference>
<dbReference type="Proteomes" id="UP000188388">
    <property type="component" value="Unassembled WGS sequence"/>
</dbReference>
<organism evidence="1 2">
    <name type="scientific">Mesorhizobium prunaredense</name>
    <dbReference type="NCBI Taxonomy" id="1631249"/>
    <lineage>
        <taxon>Bacteria</taxon>
        <taxon>Pseudomonadati</taxon>
        <taxon>Pseudomonadota</taxon>
        <taxon>Alphaproteobacteria</taxon>
        <taxon>Hyphomicrobiales</taxon>
        <taxon>Phyllobacteriaceae</taxon>
        <taxon>Mesorhizobium</taxon>
    </lineage>
</organism>
<protein>
    <submittedName>
        <fullName evidence="1">Uncharacterized protein</fullName>
    </submittedName>
</protein>
<dbReference type="RefSeq" id="WP_077381903.1">
    <property type="nucleotide sequence ID" value="NZ_FTPD01000056.1"/>
</dbReference>
<accession>A0A1R3VG75</accession>
<keyword evidence="2" id="KW-1185">Reference proteome</keyword>
<dbReference type="STRING" id="1631249.BQ8794_60147"/>